<reference evidence="2 3" key="1">
    <citation type="submission" date="2020-08" db="EMBL/GenBank/DDBJ databases">
        <title>Genomic Encyclopedia of Type Strains, Phase III (KMG-III): the genomes of soil and plant-associated and newly described type strains.</title>
        <authorList>
            <person name="Whitman W."/>
        </authorList>
    </citation>
    <scope>NUCLEOTIDE SEQUENCE [LARGE SCALE GENOMIC DNA]</scope>
    <source>
        <strain evidence="2 3">CECT 8571</strain>
    </source>
</reference>
<feature type="domain" description="NAD-dependent epimerase/dehydratase" evidence="1">
    <location>
        <begin position="6"/>
        <end position="179"/>
    </location>
</feature>
<dbReference type="GO" id="GO:0003978">
    <property type="term" value="F:UDP-glucose 4-epimerase activity"/>
    <property type="evidence" value="ECO:0007669"/>
    <property type="project" value="UniProtKB-EC"/>
</dbReference>
<evidence type="ECO:0000259" key="1">
    <source>
        <dbReference type="Pfam" id="PF01370"/>
    </source>
</evidence>
<gene>
    <name evidence="2" type="ORF">FHS30_000885</name>
</gene>
<dbReference type="PANTHER" id="PTHR43245">
    <property type="entry name" value="BIFUNCTIONAL POLYMYXIN RESISTANCE PROTEIN ARNA"/>
    <property type="match status" value="1"/>
</dbReference>
<accession>A0A839UMD7</accession>
<dbReference type="InterPro" id="IPR001509">
    <property type="entry name" value="Epimerase_deHydtase"/>
</dbReference>
<dbReference type="InterPro" id="IPR036291">
    <property type="entry name" value="NAD(P)-bd_dom_sf"/>
</dbReference>
<sequence>MSAKRILITGAAGYLGLQLGHRLMDDFYLLGLDVRGNPTARFPIEQMDIRSPNLQNFIAQHRFSHVVHLASVVAPSNDSVRDYDIDVNGTRNLLAACATQGIKHITVTSSGAAYGYHADSPAQLRESDPLRGNTEFSYAYHKREVEALLTDYRLRTPQLAQLIFRPGTVLGQHTDNLITRLFTGSHLIAIAGSDSPFVFIWDQDVLAAIEQGIRLDSAGIYNLAGDGALSMAAIARRLGKPLISLPAWLVRTALAIGHSLGATRYDPSQVNFLRYRPVLDNRALKQDFGYTPQKTSAQVFDYFIAHHINLTQAKHREP</sequence>
<evidence type="ECO:0000313" key="2">
    <source>
        <dbReference type="EMBL" id="MBB3167709.1"/>
    </source>
</evidence>
<protein>
    <submittedName>
        <fullName evidence="2">UDP-glucose 4-epimerase</fullName>
        <ecNumber evidence="2">5.1.3.2</ecNumber>
    </submittedName>
</protein>
<dbReference type="CDD" id="cd05240">
    <property type="entry name" value="UDP_G4E_3_SDR_e"/>
    <property type="match status" value="1"/>
</dbReference>
<keyword evidence="2" id="KW-0413">Isomerase</keyword>
<dbReference type="InterPro" id="IPR050177">
    <property type="entry name" value="Lipid_A_modif_metabolic_enz"/>
</dbReference>
<dbReference type="EC" id="5.1.3.2" evidence="2"/>
<name>A0A839UMD7_9GAMM</name>
<dbReference type="RefSeq" id="WP_246341123.1">
    <property type="nucleotide sequence ID" value="NZ_JACHXZ010000001.1"/>
</dbReference>
<dbReference type="Gene3D" id="3.40.50.720">
    <property type="entry name" value="NAD(P)-binding Rossmann-like Domain"/>
    <property type="match status" value="1"/>
</dbReference>
<dbReference type="Pfam" id="PF01370">
    <property type="entry name" value="Epimerase"/>
    <property type="match status" value="1"/>
</dbReference>
<keyword evidence="3" id="KW-1185">Reference proteome</keyword>
<dbReference type="SUPFAM" id="SSF51735">
    <property type="entry name" value="NAD(P)-binding Rossmann-fold domains"/>
    <property type="match status" value="1"/>
</dbReference>
<dbReference type="AlphaFoldDB" id="A0A839UMD7"/>
<dbReference type="EMBL" id="JACHXZ010000001">
    <property type="protein sequence ID" value="MBB3167709.1"/>
    <property type="molecule type" value="Genomic_DNA"/>
</dbReference>
<proteinExistence type="predicted"/>
<comment type="caution">
    <text evidence="2">The sequence shown here is derived from an EMBL/GenBank/DDBJ whole genome shotgun (WGS) entry which is preliminary data.</text>
</comment>
<organism evidence="2 3">
    <name type="scientific">Simiduia aestuariiviva</name>
    <dbReference type="NCBI Taxonomy" id="1510459"/>
    <lineage>
        <taxon>Bacteria</taxon>
        <taxon>Pseudomonadati</taxon>
        <taxon>Pseudomonadota</taxon>
        <taxon>Gammaproteobacteria</taxon>
        <taxon>Cellvibrionales</taxon>
        <taxon>Cellvibrionaceae</taxon>
        <taxon>Simiduia</taxon>
    </lineage>
</organism>
<dbReference type="Proteomes" id="UP000559987">
    <property type="component" value="Unassembled WGS sequence"/>
</dbReference>
<evidence type="ECO:0000313" key="3">
    <source>
        <dbReference type="Proteomes" id="UP000559987"/>
    </source>
</evidence>